<comment type="caution">
    <text evidence="2">The sequence shown here is derived from an EMBL/GenBank/DDBJ whole genome shotgun (WGS) entry which is preliminary data.</text>
</comment>
<evidence type="ECO:0000313" key="1">
    <source>
        <dbReference type="EMBL" id="CAF1611845.1"/>
    </source>
</evidence>
<evidence type="ECO:0000313" key="2">
    <source>
        <dbReference type="EMBL" id="CAF4425887.1"/>
    </source>
</evidence>
<evidence type="ECO:0000313" key="3">
    <source>
        <dbReference type="Proteomes" id="UP000682733"/>
    </source>
</evidence>
<name>A0A8S2WBV3_9BILA</name>
<gene>
    <name evidence="1" type="ORF">OVA965_LOCUS42687</name>
    <name evidence="2" type="ORF">TMI583_LOCUS44676</name>
</gene>
<dbReference type="Proteomes" id="UP000682733">
    <property type="component" value="Unassembled WGS sequence"/>
</dbReference>
<proteinExistence type="predicted"/>
<sequence>TKSELLNALKNEDDPRRYGLLHPIHEWLPNLNEENLTTLLGATSPAKLLRCAVNMGLDCELALHLLNLTQDH</sequence>
<accession>A0A8S2WBV3</accession>
<dbReference type="EMBL" id="CAJNOK010053372">
    <property type="protein sequence ID" value="CAF1611845.1"/>
    <property type="molecule type" value="Genomic_DNA"/>
</dbReference>
<feature type="non-terminal residue" evidence="2">
    <location>
        <position position="72"/>
    </location>
</feature>
<protein>
    <submittedName>
        <fullName evidence="2">Uncharacterized protein</fullName>
    </submittedName>
</protein>
<dbReference type="Proteomes" id="UP000677228">
    <property type="component" value="Unassembled WGS sequence"/>
</dbReference>
<dbReference type="AlphaFoldDB" id="A0A8S2WBV3"/>
<dbReference type="EMBL" id="CAJOBA010077685">
    <property type="protein sequence ID" value="CAF4425887.1"/>
    <property type="molecule type" value="Genomic_DNA"/>
</dbReference>
<reference evidence="2" key="1">
    <citation type="submission" date="2021-02" db="EMBL/GenBank/DDBJ databases">
        <authorList>
            <person name="Nowell W R."/>
        </authorList>
    </citation>
    <scope>NUCLEOTIDE SEQUENCE</scope>
</reference>
<organism evidence="2 3">
    <name type="scientific">Didymodactylos carnosus</name>
    <dbReference type="NCBI Taxonomy" id="1234261"/>
    <lineage>
        <taxon>Eukaryota</taxon>
        <taxon>Metazoa</taxon>
        <taxon>Spiralia</taxon>
        <taxon>Gnathifera</taxon>
        <taxon>Rotifera</taxon>
        <taxon>Eurotatoria</taxon>
        <taxon>Bdelloidea</taxon>
        <taxon>Philodinida</taxon>
        <taxon>Philodinidae</taxon>
        <taxon>Didymodactylos</taxon>
    </lineage>
</organism>